<name>A0A7W5CJZ9_9MICO</name>
<organism evidence="2 3">
    <name type="scientific">Microbacterium proteolyticum</name>
    <dbReference type="NCBI Taxonomy" id="1572644"/>
    <lineage>
        <taxon>Bacteria</taxon>
        <taxon>Bacillati</taxon>
        <taxon>Actinomycetota</taxon>
        <taxon>Actinomycetes</taxon>
        <taxon>Micrococcales</taxon>
        <taxon>Microbacteriaceae</taxon>
        <taxon>Microbacterium</taxon>
    </lineage>
</organism>
<dbReference type="Proteomes" id="UP000543579">
    <property type="component" value="Unassembled WGS sequence"/>
</dbReference>
<evidence type="ECO:0000313" key="2">
    <source>
        <dbReference type="EMBL" id="MBB3158299.1"/>
    </source>
</evidence>
<sequence length="96" mass="9721">MSVGLPDGIEVVGRGSAPDPRLVDGVGLLRPQDSQDGSGLVSGAAGAPVASDGRVASFTRCPECRSGKHAVCAEFADVTDDDEIVPCLCPCRPDAP</sequence>
<feature type="region of interest" description="Disordered" evidence="1">
    <location>
        <begin position="26"/>
        <end position="47"/>
    </location>
</feature>
<protein>
    <submittedName>
        <fullName evidence="2">Uncharacterized protein</fullName>
    </submittedName>
</protein>
<gene>
    <name evidence="2" type="ORF">FHS07_001995</name>
</gene>
<proteinExistence type="predicted"/>
<dbReference type="EMBL" id="JACHXY010000002">
    <property type="protein sequence ID" value="MBB3158299.1"/>
    <property type="molecule type" value="Genomic_DNA"/>
</dbReference>
<evidence type="ECO:0000313" key="3">
    <source>
        <dbReference type="Proteomes" id="UP000543579"/>
    </source>
</evidence>
<reference evidence="2 3" key="1">
    <citation type="submission" date="2020-08" db="EMBL/GenBank/DDBJ databases">
        <title>Genomic Encyclopedia of Type Strains, Phase III (KMG-III): the genomes of soil and plant-associated and newly described type strains.</title>
        <authorList>
            <person name="Whitman W."/>
        </authorList>
    </citation>
    <scope>NUCLEOTIDE SEQUENCE [LARGE SCALE GENOMIC DNA]</scope>
    <source>
        <strain evidence="2 3">CECT 8356</strain>
    </source>
</reference>
<accession>A0A7W5CJZ9</accession>
<evidence type="ECO:0000256" key="1">
    <source>
        <dbReference type="SAM" id="MobiDB-lite"/>
    </source>
</evidence>
<dbReference type="AlphaFoldDB" id="A0A7W5CJZ9"/>
<comment type="caution">
    <text evidence="2">The sequence shown here is derived from an EMBL/GenBank/DDBJ whole genome shotgun (WGS) entry which is preliminary data.</text>
</comment>